<dbReference type="PROSITE" id="PS51194">
    <property type="entry name" value="HELICASE_CTER"/>
    <property type="match status" value="1"/>
</dbReference>
<dbReference type="GO" id="GO:0036297">
    <property type="term" value="P:interstrand cross-link repair"/>
    <property type="evidence" value="ECO:0007669"/>
    <property type="project" value="TreeGrafter"/>
</dbReference>
<comment type="caution">
    <text evidence="2">The sequence shown here is derived from an EMBL/GenBank/DDBJ whole genome shotgun (WGS) entry which is preliminary data.</text>
</comment>
<feature type="domain" description="Helicase C-terminal" evidence="1">
    <location>
        <begin position="1"/>
        <end position="80"/>
    </location>
</feature>
<evidence type="ECO:0000259" key="1">
    <source>
        <dbReference type="PROSITE" id="PS51194"/>
    </source>
</evidence>
<proteinExistence type="predicted"/>
<reference evidence="3" key="1">
    <citation type="submission" date="2012-11" db="EMBL/GenBank/DDBJ databases">
        <authorList>
            <person name="Lucero-Rivera Y.E."/>
            <person name="Tovar-Ramirez D."/>
        </authorList>
    </citation>
    <scope>NUCLEOTIDE SEQUENCE [LARGE SCALE GENOMIC DNA]</scope>
    <source>
        <strain evidence="3">Araruama</strain>
    </source>
</reference>
<organism evidence="2 3">
    <name type="scientific">Candidatus Magnetoglobus multicellularis str. Araruama</name>
    <dbReference type="NCBI Taxonomy" id="890399"/>
    <lineage>
        <taxon>Bacteria</taxon>
        <taxon>Pseudomonadati</taxon>
        <taxon>Thermodesulfobacteriota</taxon>
        <taxon>Desulfobacteria</taxon>
        <taxon>Desulfobacterales</taxon>
        <taxon>Desulfobacteraceae</taxon>
        <taxon>Candidatus Magnetoglobus</taxon>
    </lineage>
</organism>
<dbReference type="InterPro" id="IPR027417">
    <property type="entry name" value="P-loop_NTPase"/>
</dbReference>
<dbReference type="PANTHER" id="PTHR47957">
    <property type="entry name" value="ATP-DEPENDENT HELICASE HRQ1"/>
    <property type="match status" value="1"/>
</dbReference>
<evidence type="ECO:0000313" key="2">
    <source>
        <dbReference type="EMBL" id="ETR66324.1"/>
    </source>
</evidence>
<sequence length="389" mass="44867">MELGIDIADLNVVHMRNVPPNPANYAQRSGRAGRSGQAALIFTNCSFYSPHDTHYFNNAPDLVSGVVVPPKIDLKNQELLETHLNAIYLSVNKISELNQSILDLLIEDTHDNLPLKQNIQESLKLNNQSKKQIKTIFDKVVEDIKEKENLAWLTTDWICQMIDASPKNFNRAFDRWRRLYLSVQKQLIEANRMIESNLYAGNSDEMKQAKRNAAQAVRQRDLLTNKSVFGNLSEFYPYRYLAAEGYLPGYNFTRLPIRTFIPVGDSGEYISRSRFIALREFGPRNIIYHKGAKYQIEQLLIREAELNLKQARVSCNSGYILMDDEYHNEICPFSNVSLTGTQQEIYSNLLEMSETKTREIDRISCEEEERLSRGFDIKPILVCQAEEWI</sequence>
<gene>
    <name evidence="2" type="ORF">OMM_05709</name>
</gene>
<dbReference type="SUPFAM" id="SSF52540">
    <property type="entry name" value="P-loop containing nucleoside triphosphate hydrolases"/>
    <property type="match status" value="1"/>
</dbReference>
<accession>A0A1V1NUU2</accession>
<dbReference type="PANTHER" id="PTHR47957:SF3">
    <property type="entry name" value="ATP-DEPENDENT HELICASE HRQ1"/>
    <property type="match status" value="1"/>
</dbReference>
<protein>
    <recommendedName>
        <fullName evidence="1">Helicase C-terminal domain-containing protein</fullName>
    </recommendedName>
</protein>
<dbReference type="InterPro" id="IPR001650">
    <property type="entry name" value="Helicase_C-like"/>
</dbReference>
<dbReference type="GO" id="GO:0043138">
    <property type="term" value="F:3'-5' DNA helicase activity"/>
    <property type="evidence" value="ECO:0007669"/>
    <property type="project" value="TreeGrafter"/>
</dbReference>
<dbReference type="EMBL" id="ATBP01002065">
    <property type="protein sequence ID" value="ETR66324.1"/>
    <property type="molecule type" value="Genomic_DNA"/>
</dbReference>
<name>A0A1V1NUU2_9BACT</name>
<dbReference type="Proteomes" id="UP000189670">
    <property type="component" value="Unassembled WGS sequence"/>
</dbReference>
<dbReference type="Pfam" id="PF00271">
    <property type="entry name" value="Helicase_C"/>
    <property type="match status" value="1"/>
</dbReference>
<evidence type="ECO:0000313" key="3">
    <source>
        <dbReference type="Proteomes" id="UP000189670"/>
    </source>
</evidence>
<dbReference type="GO" id="GO:0006289">
    <property type="term" value="P:nucleotide-excision repair"/>
    <property type="evidence" value="ECO:0007669"/>
    <property type="project" value="TreeGrafter"/>
</dbReference>
<dbReference type="Gene3D" id="3.40.50.300">
    <property type="entry name" value="P-loop containing nucleotide triphosphate hydrolases"/>
    <property type="match status" value="1"/>
</dbReference>
<dbReference type="AlphaFoldDB" id="A0A1V1NUU2"/>